<sequence length="74" mass="7299">MIAVALIRRSPGSGPRTPPPAAAFSAPHRTNAVETGPDAGLPVVQLPDLGEPRHRGVPGGAGARSGGSGQSVRG</sequence>
<protein>
    <submittedName>
        <fullName evidence="2">Uncharacterized protein</fullName>
    </submittedName>
</protein>
<evidence type="ECO:0000256" key="1">
    <source>
        <dbReference type="SAM" id="MobiDB-lite"/>
    </source>
</evidence>
<organism evidence="2 3">
    <name type="scientific">Streptomyces hygroscopicus</name>
    <dbReference type="NCBI Taxonomy" id="1912"/>
    <lineage>
        <taxon>Bacteria</taxon>
        <taxon>Bacillati</taxon>
        <taxon>Actinomycetota</taxon>
        <taxon>Actinomycetes</taxon>
        <taxon>Kitasatosporales</taxon>
        <taxon>Streptomycetaceae</taxon>
        <taxon>Streptomyces</taxon>
        <taxon>Streptomyces violaceusniger group</taxon>
    </lineage>
</organism>
<evidence type="ECO:0000313" key="2">
    <source>
        <dbReference type="EMBL" id="GHJ25600.1"/>
    </source>
</evidence>
<keyword evidence="3" id="KW-1185">Reference proteome</keyword>
<dbReference type="Proteomes" id="UP001054854">
    <property type="component" value="Unassembled WGS sequence"/>
</dbReference>
<dbReference type="EMBL" id="BNEK01000002">
    <property type="protein sequence ID" value="GHJ25600.1"/>
    <property type="molecule type" value="Genomic_DNA"/>
</dbReference>
<reference evidence="2" key="1">
    <citation type="submission" date="2024-05" db="EMBL/GenBank/DDBJ databases">
        <title>Whole genome shotgun sequence of Streptomyces hygroscopicus NBRC 113678.</title>
        <authorList>
            <person name="Komaki H."/>
            <person name="Tamura T."/>
        </authorList>
    </citation>
    <scope>NUCLEOTIDE SEQUENCE</scope>
    <source>
        <strain evidence="2">N11-34</strain>
    </source>
</reference>
<accession>A0ABQ3TQI4</accession>
<feature type="compositionally biased region" description="Gly residues" evidence="1">
    <location>
        <begin position="57"/>
        <end position="74"/>
    </location>
</feature>
<evidence type="ECO:0000313" key="3">
    <source>
        <dbReference type="Proteomes" id="UP001054854"/>
    </source>
</evidence>
<gene>
    <name evidence="2" type="ORF">TPA0910_00330</name>
</gene>
<proteinExistence type="predicted"/>
<feature type="region of interest" description="Disordered" evidence="1">
    <location>
        <begin position="1"/>
        <end position="74"/>
    </location>
</feature>
<comment type="caution">
    <text evidence="2">The sequence shown here is derived from an EMBL/GenBank/DDBJ whole genome shotgun (WGS) entry which is preliminary data.</text>
</comment>
<name>A0ABQ3TQI4_STRHY</name>